<dbReference type="RefSeq" id="XP_051443156.1">
    <property type="nucleotide sequence ID" value="XM_051590220.1"/>
</dbReference>
<dbReference type="AlphaFoldDB" id="A0AAD5E759"/>
<reference evidence="2" key="2">
    <citation type="journal article" date="2022" name="Proc. Natl. Acad. Sci. U.S.A.">
        <title>Diploid-dominant life cycles characterize the early evolution of Fungi.</title>
        <authorList>
            <person name="Amses K.R."/>
            <person name="Simmons D.R."/>
            <person name="Longcore J.E."/>
            <person name="Mondo S.J."/>
            <person name="Seto K."/>
            <person name="Jeronimo G.H."/>
            <person name="Bonds A.E."/>
            <person name="Quandt C.A."/>
            <person name="Davis W.J."/>
            <person name="Chang Y."/>
            <person name="Federici B.A."/>
            <person name="Kuo A."/>
            <person name="LaButti K."/>
            <person name="Pangilinan J."/>
            <person name="Andreopoulos W."/>
            <person name="Tritt A."/>
            <person name="Riley R."/>
            <person name="Hundley H."/>
            <person name="Johnson J."/>
            <person name="Lipzen A."/>
            <person name="Barry K."/>
            <person name="Lang B.F."/>
            <person name="Cuomo C.A."/>
            <person name="Buchler N.E."/>
            <person name="Grigoriev I.V."/>
            <person name="Spatafora J.W."/>
            <person name="Stajich J.E."/>
            <person name="James T.Y."/>
        </authorList>
    </citation>
    <scope>NUCLEOTIDE SEQUENCE</scope>
    <source>
        <strain evidence="2">AG</strain>
    </source>
</reference>
<comment type="caution">
    <text evidence="2">The sequence shown here is derived from an EMBL/GenBank/DDBJ whole genome shotgun (WGS) entry which is preliminary data.</text>
</comment>
<feature type="transmembrane region" description="Helical" evidence="1">
    <location>
        <begin position="135"/>
        <end position="160"/>
    </location>
</feature>
<proteinExistence type="predicted"/>
<gene>
    <name evidence="2" type="ORF">K450DRAFT_248353</name>
</gene>
<evidence type="ECO:0000313" key="2">
    <source>
        <dbReference type="EMBL" id="KAI8578152.1"/>
    </source>
</evidence>
<keyword evidence="1" id="KW-0472">Membrane</keyword>
<sequence>MVKLNETIKDIVNSLGILLGFLFFCAIFTLAIGLYAQGMWDLGNHIVQITHLGPTNCTILRASITSGDNGDSWAIHVNYTTPSSSSTLGESHVSFLEDADINTLYTVNSTIPCFYSTYDLDYATLSNDGAPAVDIIIMVFSFAICLPFIWLFLRAAVICLHPVLLPPLMFLQSIPKKVAQLGNFLTNSSVEISRKRKRFVPLAQSEEEAFGLESTDGLIIASPPDSLA</sequence>
<accession>A0AAD5E759</accession>
<keyword evidence="3" id="KW-1185">Reference proteome</keyword>
<protein>
    <submittedName>
        <fullName evidence="2">Uncharacterized protein</fullName>
    </submittedName>
</protein>
<dbReference type="EMBL" id="MU620932">
    <property type="protein sequence ID" value="KAI8578152.1"/>
    <property type="molecule type" value="Genomic_DNA"/>
</dbReference>
<keyword evidence="1" id="KW-1133">Transmembrane helix</keyword>
<evidence type="ECO:0000313" key="3">
    <source>
        <dbReference type="Proteomes" id="UP001206595"/>
    </source>
</evidence>
<keyword evidence="1" id="KW-0812">Transmembrane</keyword>
<feature type="transmembrane region" description="Helical" evidence="1">
    <location>
        <begin position="12"/>
        <end position="36"/>
    </location>
</feature>
<name>A0AAD5E759_UMBRA</name>
<evidence type="ECO:0000256" key="1">
    <source>
        <dbReference type="SAM" id="Phobius"/>
    </source>
</evidence>
<dbReference type="Proteomes" id="UP001206595">
    <property type="component" value="Unassembled WGS sequence"/>
</dbReference>
<reference evidence="2" key="1">
    <citation type="submission" date="2021-06" db="EMBL/GenBank/DDBJ databases">
        <authorList>
            <consortium name="DOE Joint Genome Institute"/>
            <person name="Mondo S.J."/>
            <person name="Amses K.R."/>
            <person name="Simmons D.R."/>
            <person name="Longcore J.E."/>
            <person name="Seto K."/>
            <person name="Alves G.H."/>
            <person name="Bonds A.E."/>
            <person name="Quandt C.A."/>
            <person name="Davis W.J."/>
            <person name="Chang Y."/>
            <person name="Letcher P.M."/>
            <person name="Powell M.J."/>
            <person name="Kuo A."/>
            <person name="Labutti K."/>
            <person name="Pangilinan J."/>
            <person name="Andreopoulos W."/>
            <person name="Tritt A."/>
            <person name="Riley R."/>
            <person name="Hundley H."/>
            <person name="Johnson J."/>
            <person name="Lipzen A."/>
            <person name="Barry K."/>
            <person name="Berbee M.L."/>
            <person name="Buchler N.E."/>
            <person name="Grigoriev I.V."/>
            <person name="Spatafora J.W."/>
            <person name="Stajich J.E."/>
            <person name="James T.Y."/>
        </authorList>
    </citation>
    <scope>NUCLEOTIDE SEQUENCE</scope>
    <source>
        <strain evidence="2">AG</strain>
    </source>
</reference>
<dbReference type="GeneID" id="75915564"/>
<organism evidence="2 3">
    <name type="scientific">Umbelopsis ramanniana AG</name>
    <dbReference type="NCBI Taxonomy" id="1314678"/>
    <lineage>
        <taxon>Eukaryota</taxon>
        <taxon>Fungi</taxon>
        <taxon>Fungi incertae sedis</taxon>
        <taxon>Mucoromycota</taxon>
        <taxon>Mucoromycotina</taxon>
        <taxon>Umbelopsidomycetes</taxon>
        <taxon>Umbelopsidales</taxon>
        <taxon>Umbelopsidaceae</taxon>
        <taxon>Umbelopsis</taxon>
    </lineage>
</organism>